<feature type="domain" description="VOC" evidence="1">
    <location>
        <begin position="130"/>
        <end position="242"/>
    </location>
</feature>
<dbReference type="Proteomes" id="UP001596380">
    <property type="component" value="Unassembled WGS sequence"/>
</dbReference>
<dbReference type="Pfam" id="PF00903">
    <property type="entry name" value="Glyoxalase"/>
    <property type="match status" value="1"/>
</dbReference>
<proteinExistence type="predicted"/>
<dbReference type="SUPFAM" id="SSF54593">
    <property type="entry name" value="Glyoxalase/Bleomycin resistance protein/Dihydroxybiphenyl dioxygenase"/>
    <property type="match status" value="1"/>
</dbReference>
<comment type="caution">
    <text evidence="2">The sequence shown here is derived from an EMBL/GenBank/DDBJ whole genome shotgun (WGS) entry which is preliminary data.</text>
</comment>
<dbReference type="PROSITE" id="PS51819">
    <property type="entry name" value="VOC"/>
    <property type="match status" value="1"/>
</dbReference>
<name>A0ABW2D040_9ACTN</name>
<dbReference type="InterPro" id="IPR037523">
    <property type="entry name" value="VOC_core"/>
</dbReference>
<reference evidence="3" key="1">
    <citation type="journal article" date="2019" name="Int. J. Syst. Evol. Microbiol.">
        <title>The Global Catalogue of Microorganisms (GCM) 10K type strain sequencing project: providing services to taxonomists for standard genome sequencing and annotation.</title>
        <authorList>
            <consortium name="The Broad Institute Genomics Platform"/>
            <consortium name="The Broad Institute Genome Sequencing Center for Infectious Disease"/>
            <person name="Wu L."/>
            <person name="Ma J."/>
        </authorList>
    </citation>
    <scope>NUCLEOTIDE SEQUENCE [LARGE SCALE GENOMIC DNA]</scope>
    <source>
        <strain evidence="3">JCM 3369</strain>
    </source>
</reference>
<evidence type="ECO:0000313" key="3">
    <source>
        <dbReference type="Proteomes" id="UP001596380"/>
    </source>
</evidence>
<dbReference type="EMBL" id="JBHSXS010000067">
    <property type="protein sequence ID" value="MFC6887067.1"/>
    <property type="molecule type" value="Genomic_DNA"/>
</dbReference>
<accession>A0ABW2D040</accession>
<sequence length="267" mass="28719">MNGTDGGLAHAPLMFVFLDISSLPRHRRLLEDVLRLRVIENQFHPPHDHHGLVKYDAGGTIIGINLFAERKFRKAVADGATLMCRTGLGPDELARLDDFGGRSGGLFTDVDGHHYGFEHAPPGDGGLTTEVDHLVLVVADLAESVAYYGSVLGLRLLDRDGTSARFGTGTIDLVLRQGTSAPDGRPLRYDACLPVFYTADVVAAEAELSARGLRTRGLGFSDIGGTARFTDPSGHVLCLYQPSAESLAWGSGQKVMELMTSAPRAHR</sequence>
<gene>
    <name evidence="2" type="ORF">ACFQKB_45390</name>
</gene>
<organism evidence="2 3">
    <name type="scientific">Actinomadura yumaensis</name>
    <dbReference type="NCBI Taxonomy" id="111807"/>
    <lineage>
        <taxon>Bacteria</taxon>
        <taxon>Bacillati</taxon>
        <taxon>Actinomycetota</taxon>
        <taxon>Actinomycetes</taxon>
        <taxon>Streptosporangiales</taxon>
        <taxon>Thermomonosporaceae</taxon>
        <taxon>Actinomadura</taxon>
    </lineage>
</organism>
<dbReference type="InterPro" id="IPR004360">
    <property type="entry name" value="Glyas_Fos-R_dOase_dom"/>
</dbReference>
<keyword evidence="3" id="KW-1185">Reference proteome</keyword>
<protein>
    <submittedName>
        <fullName evidence="2">VOC family protein</fullName>
    </submittedName>
</protein>
<evidence type="ECO:0000313" key="2">
    <source>
        <dbReference type="EMBL" id="MFC6887067.1"/>
    </source>
</evidence>
<dbReference type="Gene3D" id="3.10.180.10">
    <property type="entry name" value="2,3-Dihydroxybiphenyl 1,2-Dioxygenase, domain 1"/>
    <property type="match status" value="1"/>
</dbReference>
<evidence type="ECO:0000259" key="1">
    <source>
        <dbReference type="PROSITE" id="PS51819"/>
    </source>
</evidence>
<dbReference type="InterPro" id="IPR029068">
    <property type="entry name" value="Glyas_Bleomycin-R_OHBP_Dase"/>
</dbReference>
<dbReference type="RefSeq" id="WP_160822738.1">
    <property type="nucleotide sequence ID" value="NZ_JBHSXS010000067.1"/>
</dbReference>